<evidence type="ECO:0000313" key="2">
    <source>
        <dbReference type="Proteomes" id="UP001223390"/>
    </source>
</evidence>
<organism evidence="1 2">
    <name type="scientific">Streptomyces katrae</name>
    <dbReference type="NCBI Taxonomy" id="68223"/>
    <lineage>
        <taxon>Bacteria</taxon>
        <taxon>Bacillati</taxon>
        <taxon>Actinomycetota</taxon>
        <taxon>Actinomycetes</taxon>
        <taxon>Kitasatosporales</taxon>
        <taxon>Streptomycetaceae</taxon>
        <taxon>Streptomyces</taxon>
    </lineage>
</organism>
<dbReference type="EMBL" id="JASITI010000041">
    <property type="protein sequence ID" value="MDK9499286.1"/>
    <property type="molecule type" value="Genomic_DNA"/>
</dbReference>
<comment type="caution">
    <text evidence="1">The sequence shown here is derived from an EMBL/GenBank/DDBJ whole genome shotgun (WGS) entry which is preliminary data.</text>
</comment>
<proteinExistence type="predicted"/>
<name>A0ABT7H072_9ACTN</name>
<gene>
    <name evidence="1" type="ORF">QEZ40_004705</name>
</gene>
<keyword evidence="2" id="KW-1185">Reference proteome</keyword>
<dbReference type="RefSeq" id="WP_285345204.1">
    <property type="nucleotide sequence ID" value="NZ_JASITI010000041.1"/>
</dbReference>
<evidence type="ECO:0000313" key="1">
    <source>
        <dbReference type="EMBL" id="MDK9499286.1"/>
    </source>
</evidence>
<reference evidence="1 2" key="1">
    <citation type="submission" date="2023-05" db="EMBL/GenBank/DDBJ databases">
        <title>Sequencing and Assembly of Streptomyces sp. NP73.</title>
        <authorList>
            <person name="Konwar A.N."/>
            <person name="Saikia K."/>
            <person name="Thakur D."/>
        </authorList>
    </citation>
    <scope>NUCLEOTIDE SEQUENCE [LARGE SCALE GENOMIC DNA]</scope>
    <source>
        <strain evidence="1 2">NP73</strain>
    </source>
</reference>
<accession>A0ABT7H072</accession>
<sequence length="63" mass="7039">MGGATAGAMGGATAGAMGEMVFYDDYWTHSECQRVGRDGQKAKMWKIYSCQESLWDWDLYVGY</sequence>
<dbReference type="Proteomes" id="UP001223390">
    <property type="component" value="Unassembled WGS sequence"/>
</dbReference>
<protein>
    <submittedName>
        <fullName evidence="1">Uncharacterized protein</fullName>
    </submittedName>
</protein>